<evidence type="ECO:0000313" key="1">
    <source>
        <dbReference type="EMBL" id="KAG6476490.1"/>
    </source>
</evidence>
<proteinExistence type="predicted"/>
<gene>
    <name evidence="1" type="ORF">ZIOFF_065732</name>
</gene>
<dbReference type="AlphaFoldDB" id="A0A8J5K909"/>
<dbReference type="EMBL" id="JACMSC010000018">
    <property type="protein sequence ID" value="KAG6476490.1"/>
    <property type="molecule type" value="Genomic_DNA"/>
</dbReference>
<evidence type="ECO:0000313" key="2">
    <source>
        <dbReference type="Proteomes" id="UP000734854"/>
    </source>
</evidence>
<protein>
    <submittedName>
        <fullName evidence="1">Uncharacterized protein</fullName>
    </submittedName>
</protein>
<comment type="caution">
    <text evidence="1">The sequence shown here is derived from an EMBL/GenBank/DDBJ whole genome shotgun (WGS) entry which is preliminary data.</text>
</comment>
<organism evidence="1 2">
    <name type="scientific">Zingiber officinale</name>
    <name type="common">Ginger</name>
    <name type="synonym">Amomum zingiber</name>
    <dbReference type="NCBI Taxonomy" id="94328"/>
    <lineage>
        <taxon>Eukaryota</taxon>
        <taxon>Viridiplantae</taxon>
        <taxon>Streptophyta</taxon>
        <taxon>Embryophyta</taxon>
        <taxon>Tracheophyta</taxon>
        <taxon>Spermatophyta</taxon>
        <taxon>Magnoliopsida</taxon>
        <taxon>Liliopsida</taxon>
        <taxon>Zingiberales</taxon>
        <taxon>Zingiberaceae</taxon>
        <taxon>Zingiber</taxon>
    </lineage>
</organism>
<name>A0A8J5K909_ZINOF</name>
<accession>A0A8J5K909</accession>
<reference evidence="1 2" key="1">
    <citation type="submission" date="2020-08" db="EMBL/GenBank/DDBJ databases">
        <title>Plant Genome Project.</title>
        <authorList>
            <person name="Zhang R.-G."/>
        </authorList>
    </citation>
    <scope>NUCLEOTIDE SEQUENCE [LARGE SCALE GENOMIC DNA]</scope>
    <source>
        <tissue evidence="1">Rhizome</tissue>
    </source>
</reference>
<dbReference type="Proteomes" id="UP000734854">
    <property type="component" value="Unassembled WGS sequence"/>
</dbReference>
<sequence length="196" mass="21604">MGYGLRLVGVGSLKMKISRCCGWRWKRWRRNGEIDGVVREKRWSAGGGEVEVDCIPLVVVERKNESAVIPSGIRKQKNTMHSPLSSFSFRACLLEGVDKASSYGGCWFRNSYDECCAKLVEPSESSEARVVDEGKAFQLVGEPPATLRLTSEPLVARLQANEPLTACQLTHTRSGLEVSRELAGEEGVESEIDEGI</sequence>
<keyword evidence="2" id="KW-1185">Reference proteome</keyword>